<sequence>MIFLCIFLILLGVCAVAFVLYQCNIKITEYKRQILTLNNQLSKYKDTTYIKSNNDSKKTLIINFNKPEFRYGITLPYTSIFIAPSEESIAISKIKEKSQVKIIDEAEINNEIWYYSLLNTESKINCNGWIKKSQFSMLMEDTNNIIGE</sequence>
<proteinExistence type="predicted"/>
<dbReference type="InterPro" id="IPR038200">
    <property type="entry name" value="GW_dom_sf"/>
</dbReference>
<dbReference type="Gene3D" id="2.30.30.170">
    <property type="match status" value="1"/>
</dbReference>
<accession>A0A127EEV3</accession>
<dbReference type="AlphaFoldDB" id="A0A127EEV3"/>
<name>A0A127EEV3_CLOPF</name>
<reference evidence="1 2" key="1">
    <citation type="journal article" date="2016" name="PLoS ONE">
        <title>Plasmid Characterization and Chromosome Analysis of Two netF+ Clostridium perfringens Isolates Associated with Foal and Canine Necrotizing Enteritis.</title>
        <authorList>
            <person name="Mehdizadeh Gohari I."/>
            <person name="Kropinski A.M."/>
            <person name="Weese S.J."/>
            <person name="Parreira V.R."/>
            <person name="Whitehead A.E."/>
            <person name="Boerlin P."/>
            <person name="Prescott J.F."/>
        </authorList>
    </citation>
    <scope>NUCLEOTIDE SEQUENCE [LARGE SCALE GENOMIC DNA]</scope>
    <source>
        <strain evidence="1 2">JP838</strain>
    </source>
</reference>
<evidence type="ECO:0000313" key="2">
    <source>
        <dbReference type="Proteomes" id="UP000070260"/>
    </source>
</evidence>
<evidence type="ECO:0008006" key="3">
    <source>
        <dbReference type="Google" id="ProtNLM"/>
    </source>
</evidence>
<dbReference type="RefSeq" id="WP_061426203.1">
    <property type="nucleotide sequence ID" value="NZ_CATNZO010000001.1"/>
</dbReference>
<evidence type="ECO:0000313" key="1">
    <source>
        <dbReference type="EMBL" id="AMN34471.1"/>
    </source>
</evidence>
<dbReference type="PATRIC" id="fig|1502.177.peg.269"/>
<protein>
    <recommendedName>
        <fullName evidence="3">SH3 domain-containing protein</fullName>
    </recommendedName>
</protein>
<gene>
    <name evidence="1" type="ORF">JFP838_01445</name>
</gene>
<organism evidence="1 2">
    <name type="scientific">Clostridium perfringens</name>
    <dbReference type="NCBI Taxonomy" id="1502"/>
    <lineage>
        <taxon>Bacteria</taxon>
        <taxon>Bacillati</taxon>
        <taxon>Bacillota</taxon>
        <taxon>Clostridia</taxon>
        <taxon>Eubacteriales</taxon>
        <taxon>Clostridiaceae</taxon>
        <taxon>Clostridium</taxon>
    </lineage>
</organism>
<dbReference type="EMBL" id="CP010994">
    <property type="protein sequence ID" value="AMN34471.1"/>
    <property type="molecule type" value="Genomic_DNA"/>
</dbReference>
<dbReference type="OrthoDB" id="1925115at2"/>
<dbReference type="Proteomes" id="UP000070260">
    <property type="component" value="Chromosome"/>
</dbReference>